<dbReference type="Gene3D" id="3.40.50.300">
    <property type="entry name" value="P-loop containing nucleotide triphosphate hydrolases"/>
    <property type="match status" value="1"/>
</dbReference>
<evidence type="ECO:0000313" key="2">
    <source>
        <dbReference type="Proteomes" id="UP001432401"/>
    </source>
</evidence>
<comment type="caution">
    <text evidence="1">The sequence shown here is derived from an EMBL/GenBank/DDBJ whole genome shotgun (WGS) entry which is preliminary data.</text>
</comment>
<reference evidence="1 2" key="1">
    <citation type="submission" date="2024-06" db="EMBL/GenBank/DDBJ databases">
        <authorList>
            <person name="Bataeva Y.V."/>
            <person name="Grigorian L.N."/>
            <person name="Solomentsev V.I."/>
        </authorList>
    </citation>
    <scope>NUCLEOTIDE SEQUENCE [LARGE SCALE GENOMIC DNA]</scope>
    <source>
        <strain evidence="2">SCPM-O-B-12605 (RCAM04882)</strain>
    </source>
</reference>
<evidence type="ECO:0000313" key="1">
    <source>
        <dbReference type="EMBL" id="MES0838356.1"/>
    </source>
</evidence>
<dbReference type="SUPFAM" id="SSF52540">
    <property type="entry name" value="P-loop containing nucleoside triphosphate hydrolases"/>
    <property type="match status" value="1"/>
</dbReference>
<dbReference type="EMBL" id="JBEQNB010000028">
    <property type="protein sequence ID" value="MES0838356.1"/>
    <property type="molecule type" value="Genomic_DNA"/>
</dbReference>
<proteinExistence type="predicted"/>
<dbReference type="Proteomes" id="UP001432401">
    <property type="component" value="Unassembled WGS sequence"/>
</dbReference>
<protein>
    <submittedName>
        <fullName evidence="1">Uncharacterized protein</fullName>
    </submittedName>
</protein>
<dbReference type="InterPro" id="IPR027417">
    <property type="entry name" value="P-loop_NTPase"/>
</dbReference>
<name>A0ABV2A5T6_9ACTN</name>
<keyword evidence="2" id="KW-1185">Reference proteome</keyword>
<sequence>MPSTNTAPAARALTLPLGTGPEGQELTWQLADHTGRPLHGLVVGLRGSGGSTALARLAAGARTAGVRTLVVSLDHGSDYPDPAWSHAPWGTCWCVDADDLVRDMTALLAQIGPSPAPLLALVDGASALLAAPGLWAELLRQAARLQISMVARVYTPSAGEFGEDVLHSRLAADGQYLALGRLRTTPALMSDALPGYTPPVYRQEPGRGVYGLGGTATPITVTPFR</sequence>
<organism evidence="1 2">
    <name type="scientific">Nocardiopsis tropica</name>
    <dbReference type="NCBI Taxonomy" id="109330"/>
    <lineage>
        <taxon>Bacteria</taxon>
        <taxon>Bacillati</taxon>
        <taxon>Actinomycetota</taxon>
        <taxon>Actinomycetes</taxon>
        <taxon>Streptosporangiales</taxon>
        <taxon>Nocardiopsidaceae</taxon>
        <taxon>Nocardiopsis</taxon>
    </lineage>
</organism>
<gene>
    <name evidence="1" type="ORF">ABUK86_31635</name>
</gene>
<accession>A0ABV2A5T6</accession>
<dbReference type="RefSeq" id="WP_352987173.1">
    <property type="nucleotide sequence ID" value="NZ_JBEQNA010000024.1"/>
</dbReference>